<evidence type="ECO:0000259" key="1">
    <source>
        <dbReference type="Pfam" id="PF05922"/>
    </source>
</evidence>
<feature type="domain" description="Inhibitor I9" evidence="1">
    <location>
        <begin position="270"/>
        <end position="302"/>
    </location>
</feature>
<name>A0A1C5G769_MICEH</name>
<dbReference type="EMBL" id="LT607733">
    <property type="protein sequence ID" value="SCG15580.1"/>
    <property type="molecule type" value="Genomic_DNA"/>
</dbReference>
<dbReference type="Proteomes" id="UP000198251">
    <property type="component" value="Chromosome I"/>
</dbReference>
<evidence type="ECO:0000313" key="3">
    <source>
        <dbReference type="Proteomes" id="UP000198251"/>
    </source>
</evidence>
<dbReference type="RefSeq" id="WP_088999593.1">
    <property type="nucleotide sequence ID" value="NZ_LT607733.1"/>
</dbReference>
<proteinExistence type="predicted"/>
<dbReference type="InterPro" id="IPR010259">
    <property type="entry name" value="S8pro/Inhibitor_I9"/>
</dbReference>
<dbReference type="GeneID" id="95801652"/>
<accession>A0A1C5G769</accession>
<gene>
    <name evidence="2" type="ORF">GA0070610_1815</name>
</gene>
<dbReference type="AlphaFoldDB" id="A0A1C5G769"/>
<reference evidence="2 3" key="1">
    <citation type="submission" date="2016-06" db="EMBL/GenBank/DDBJ databases">
        <authorList>
            <person name="Kjaerup R.B."/>
            <person name="Dalgaard T.S."/>
            <person name="Juul-Madsen H.R."/>
        </authorList>
    </citation>
    <scope>NUCLEOTIDE SEQUENCE [LARGE SCALE GENOMIC DNA]</scope>
    <source>
        <strain evidence="2 3">DSM 43913</strain>
    </source>
</reference>
<protein>
    <submittedName>
        <fullName evidence="2">Peptidase inhibitor I9</fullName>
    </submittedName>
</protein>
<dbReference type="Pfam" id="PF05922">
    <property type="entry name" value="Inhibitor_I9"/>
    <property type="match status" value="1"/>
</dbReference>
<dbReference type="Gene3D" id="3.30.70.80">
    <property type="entry name" value="Peptidase S8 propeptide/proteinase inhibitor I9"/>
    <property type="match status" value="1"/>
</dbReference>
<keyword evidence="3" id="KW-1185">Reference proteome</keyword>
<sequence>MTEWSDPTVYLPYIVEIEQEDGEVRSYPAHFVTMTPDFVFVRDPAGGSASLPTRSVRSIRVAVQDLPADHDSLRAEYPNAYQPWHPFDELSLEDMHRSRGTLAYAQLRRRPPAHLVIKARERGYDPTAMLNAIENESKLEPHSLEARYARRSAENDYLVIVKPGIDPYQILSRHQLSPDALYRIVASWGFGARLTGLQLKKSPRAGVPALSEDSDIDRIEPDPDRLAPHFRAAQERRVDGEYIVVVRCSGDPLTVAARAGVSPSRVFDFINSFSADMTDAQVQAMRRDPDVVQIEDNATVGLDC</sequence>
<dbReference type="SUPFAM" id="SSF54897">
    <property type="entry name" value="Protease propeptides/inhibitors"/>
    <property type="match status" value="1"/>
</dbReference>
<organism evidence="2 3">
    <name type="scientific">Micromonospora echinofusca</name>
    <dbReference type="NCBI Taxonomy" id="47858"/>
    <lineage>
        <taxon>Bacteria</taxon>
        <taxon>Bacillati</taxon>
        <taxon>Actinomycetota</taxon>
        <taxon>Actinomycetes</taxon>
        <taxon>Micromonosporales</taxon>
        <taxon>Micromonosporaceae</taxon>
        <taxon>Micromonospora</taxon>
    </lineage>
</organism>
<dbReference type="InterPro" id="IPR037045">
    <property type="entry name" value="S8pro/Inhibitor_I9_sf"/>
</dbReference>
<evidence type="ECO:0000313" key="2">
    <source>
        <dbReference type="EMBL" id="SCG15580.1"/>
    </source>
</evidence>